<dbReference type="CDD" id="cd05387">
    <property type="entry name" value="BY-kinase"/>
    <property type="match status" value="1"/>
</dbReference>
<dbReference type="InterPro" id="IPR027417">
    <property type="entry name" value="P-loop_NTPase"/>
</dbReference>
<evidence type="ECO:0000256" key="6">
    <source>
        <dbReference type="ARBA" id="ARBA00022475"/>
    </source>
</evidence>
<evidence type="ECO:0000256" key="16">
    <source>
        <dbReference type="ARBA" id="ARBA00051245"/>
    </source>
</evidence>
<dbReference type="NCBIfam" id="TIGR01007">
    <property type="entry name" value="eps_fam"/>
    <property type="match status" value="1"/>
</dbReference>
<dbReference type="InterPro" id="IPR025669">
    <property type="entry name" value="AAA_dom"/>
</dbReference>
<evidence type="ECO:0000256" key="17">
    <source>
        <dbReference type="SAM" id="Phobius"/>
    </source>
</evidence>
<feature type="transmembrane region" description="Helical" evidence="17">
    <location>
        <begin position="12"/>
        <end position="32"/>
    </location>
</feature>
<dbReference type="EMBL" id="JAADZU010000078">
    <property type="protein sequence ID" value="NDK91675.1"/>
    <property type="molecule type" value="Genomic_DNA"/>
</dbReference>
<keyword evidence="11 20" id="KW-0418">Kinase</keyword>
<dbReference type="InterPro" id="IPR050445">
    <property type="entry name" value="Bact_polysacc_biosynth/exp"/>
</dbReference>
<evidence type="ECO:0000256" key="8">
    <source>
        <dbReference type="ARBA" id="ARBA00022679"/>
    </source>
</evidence>
<comment type="similarity">
    <text evidence="4">Belongs to the etk/wzc family.</text>
</comment>
<comment type="catalytic activity">
    <reaction evidence="16">
        <text>L-tyrosyl-[protein] + ATP = O-phospho-L-tyrosyl-[protein] + ADP + H(+)</text>
        <dbReference type="Rhea" id="RHEA:10596"/>
        <dbReference type="Rhea" id="RHEA-COMP:10136"/>
        <dbReference type="Rhea" id="RHEA-COMP:20101"/>
        <dbReference type="ChEBI" id="CHEBI:15378"/>
        <dbReference type="ChEBI" id="CHEBI:30616"/>
        <dbReference type="ChEBI" id="CHEBI:46858"/>
        <dbReference type="ChEBI" id="CHEBI:61978"/>
        <dbReference type="ChEBI" id="CHEBI:456216"/>
        <dbReference type="EC" id="2.7.10.2"/>
    </reaction>
</comment>
<dbReference type="InterPro" id="IPR005702">
    <property type="entry name" value="Wzc-like_C"/>
</dbReference>
<evidence type="ECO:0000256" key="10">
    <source>
        <dbReference type="ARBA" id="ARBA00022741"/>
    </source>
</evidence>
<evidence type="ECO:0000256" key="11">
    <source>
        <dbReference type="ARBA" id="ARBA00022777"/>
    </source>
</evidence>
<evidence type="ECO:0000313" key="20">
    <source>
        <dbReference type="EMBL" id="NDK91675.1"/>
    </source>
</evidence>
<proteinExistence type="inferred from homology"/>
<evidence type="ECO:0000256" key="2">
    <source>
        <dbReference type="ARBA" id="ARBA00006683"/>
    </source>
</evidence>
<dbReference type="Proteomes" id="UP000466307">
    <property type="component" value="Unassembled WGS sequence"/>
</dbReference>
<dbReference type="SUPFAM" id="SSF52540">
    <property type="entry name" value="P-loop containing nucleoside triphosphate hydrolases"/>
    <property type="match status" value="1"/>
</dbReference>
<dbReference type="AlphaFoldDB" id="A0A7K3LTS3"/>
<reference evidence="20 21" key="1">
    <citation type="submission" date="2020-01" db="EMBL/GenBank/DDBJ databases">
        <title>Investigation of new actinobacteria for the biodesulphurisation of diesel fuel.</title>
        <authorList>
            <person name="Athi Narayanan S.M."/>
        </authorList>
    </citation>
    <scope>NUCLEOTIDE SEQUENCE [LARGE SCALE GENOMIC DNA]</scope>
    <source>
        <strain evidence="20 21">213E</strain>
    </source>
</reference>
<keyword evidence="14 17" id="KW-0472">Membrane</keyword>
<comment type="subcellular location">
    <subcellularLocation>
        <location evidence="1">Cell inner membrane</location>
        <topology evidence="1">Multi-pass membrane protein</topology>
    </subcellularLocation>
</comment>
<evidence type="ECO:0000256" key="5">
    <source>
        <dbReference type="ARBA" id="ARBA00011903"/>
    </source>
</evidence>
<comment type="similarity">
    <text evidence="3">Belongs to the CpsD/CapB family.</text>
</comment>
<dbReference type="Pfam" id="PF13614">
    <property type="entry name" value="AAA_31"/>
    <property type="match status" value="1"/>
</dbReference>
<evidence type="ECO:0000313" key="21">
    <source>
        <dbReference type="Proteomes" id="UP000466307"/>
    </source>
</evidence>
<keyword evidence="8 20" id="KW-0808">Transferase</keyword>
<organism evidence="20 21">
    <name type="scientific">Gordonia desulfuricans</name>
    <dbReference type="NCBI Taxonomy" id="89051"/>
    <lineage>
        <taxon>Bacteria</taxon>
        <taxon>Bacillati</taxon>
        <taxon>Actinomycetota</taxon>
        <taxon>Actinomycetes</taxon>
        <taxon>Mycobacteriales</taxon>
        <taxon>Gordoniaceae</taxon>
        <taxon>Gordonia</taxon>
    </lineage>
</organism>
<evidence type="ECO:0000256" key="7">
    <source>
        <dbReference type="ARBA" id="ARBA00022519"/>
    </source>
</evidence>
<name>A0A7K3LTS3_9ACTN</name>
<keyword evidence="13 17" id="KW-1133">Transmembrane helix</keyword>
<keyword evidence="15" id="KW-0829">Tyrosine-protein kinase</keyword>
<evidence type="ECO:0000256" key="9">
    <source>
        <dbReference type="ARBA" id="ARBA00022692"/>
    </source>
</evidence>
<protein>
    <recommendedName>
        <fullName evidence="5">non-specific protein-tyrosine kinase</fullName>
        <ecNumber evidence="5">2.7.10.2</ecNumber>
    </recommendedName>
</protein>
<comment type="caution">
    <text evidence="20">The sequence shown here is derived from an EMBL/GenBank/DDBJ whole genome shotgun (WGS) entry which is preliminary data.</text>
</comment>
<evidence type="ECO:0000259" key="18">
    <source>
        <dbReference type="Pfam" id="PF02706"/>
    </source>
</evidence>
<dbReference type="RefSeq" id="WP_083534211.1">
    <property type="nucleotide sequence ID" value="NZ_JAADZU010000078.1"/>
</dbReference>
<evidence type="ECO:0000256" key="13">
    <source>
        <dbReference type="ARBA" id="ARBA00022989"/>
    </source>
</evidence>
<keyword evidence="7" id="KW-0997">Cell inner membrane</keyword>
<dbReference type="GO" id="GO:0004715">
    <property type="term" value="F:non-membrane spanning protein tyrosine kinase activity"/>
    <property type="evidence" value="ECO:0007669"/>
    <property type="project" value="UniProtKB-EC"/>
</dbReference>
<accession>A0A7K3LTS3</accession>
<evidence type="ECO:0000256" key="15">
    <source>
        <dbReference type="ARBA" id="ARBA00023137"/>
    </source>
</evidence>
<feature type="domain" description="Polysaccharide chain length determinant N-terminal" evidence="18">
    <location>
        <begin position="3"/>
        <end position="84"/>
    </location>
</feature>
<evidence type="ECO:0000256" key="1">
    <source>
        <dbReference type="ARBA" id="ARBA00004429"/>
    </source>
</evidence>
<gene>
    <name evidence="20" type="ORF">GYA93_19155</name>
</gene>
<keyword evidence="9 17" id="KW-0812">Transmembrane</keyword>
<keyword evidence="10" id="KW-0547">Nucleotide-binding</keyword>
<keyword evidence="21" id="KW-1185">Reference proteome</keyword>
<evidence type="ECO:0000256" key="12">
    <source>
        <dbReference type="ARBA" id="ARBA00022840"/>
    </source>
</evidence>
<evidence type="ECO:0000256" key="4">
    <source>
        <dbReference type="ARBA" id="ARBA00008883"/>
    </source>
</evidence>
<evidence type="ECO:0000259" key="19">
    <source>
        <dbReference type="Pfam" id="PF13614"/>
    </source>
</evidence>
<dbReference type="InterPro" id="IPR003856">
    <property type="entry name" value="LPS_length_determ_N"/>
</dbReference>
<dbReference type="Pfam" id="PF02706">
    <property type="entry name" value="Wzz"/>
    <property type="match status" value="1"/>
</dbReference>
<evidence type="ECO:0000256" key="3">
    <source>
        <dbReference type="ARBA" id="ARBA00007316"/>
    </source>
</evidence>
<sequence>MRSLAAVFVRRWWVVALVSLLAGVGSLISSMLSTPEYRASARLFVSSSSGASGNDLYQGGLYSQQVVASYTQLLTGETLARRTVERLGLDESADDLRSRVRATAAPGTVLITVTVSDESPFRAADIANALSDEFVEFASELVGSDSDVKAEVVPTRVVVEQHATPPATAATPKVARNLAIALILGGFVGFGLAFAVDRFDRRVRTRDDVEALELGPVLASVPNDNGLAEGGVVSFSEGSSGAGEAFRRLRTNLSFVSVDNGADVIAVTSSVAGEGKTSVTINLAASLAESGRSVVVVDADLRRPKVGERLGAVGTVGFTDFLRSGSSILDFVTPTKVDGLSVLPAGSSAPNPTELLGSQRASDGIAALRDCFDFVLIDTAPVLLVSDPTVIGGCADGVVVVARRGVSDMKNIGSSVSQLSMADIPLLGFVYNGDLSTSGAYGYGESYSSV</sequence>
<dbReference type="GO" id="GO:0005524">
    <property type="term" value="F:ATP binding"/>
    <property type="evidence" value="ECO:0007669"/>
    <property type="project" value="UniProtKB-KW"/>
</dbReference>
<evidence type="ECO:0000256" key="14">
    <source>
        <dbReference type="ARBA" id="ARBA00023136"/>
    </source>
</evidence>
<dbReference type="Gene3D" id="3.40.50.300">
    <property type="entry name" value="P-loop containing nucleotide triphosphate hydrolases"/>
    <property type="match status" value="1"/>
</dbReference>
<feature type="domain" description="AAA" evidence="19">
    <location>
        <begin position="263"/>
        <end position="387"/>
    </location>
</feature>
<comment type="similarity">
    <text evidence="2">Belongs to the CpsC/CapA family.</text>
</comment>
<dbReference type="PANTHER" id="PTHR32309:SF13">
    <property type="entry name" value="FERRIC ENTEROBACTIN TRANSPORT PROTEIN FEPE"/>
    <property type="match status" value="1"/>
</dbReference>
<feature type="transmembrane region" description="Helical" evidence="17">
    <location>
        <begin position="178"/>
        <end position="196"/>
    </location>
</feature>
<keyword evidence="6" id="KW-1003">Cell membrane</keyword>
<dbReference type="PANTHER" id="PTHR32309">
    <property type="entry name" value="TYROSINE-PROTEIN KINASE"/>
    <property type="match status" value="1"/>
</dbReference>
<dbReference type="GO" id="GO:0005886">
    <property type="term" value="C:plasma membrane"/>
    <property type="evidence" value="ECO:0007669"/>
    <property type="project" value="UniProtKB-SubCell"/>
</dbReference>
<keyword evidence="12" id="KW-0067">ATP-binding</keyword>
<dbReference type="EC" id="2.7.10.2" evidence="5"/>